<dbReference type="EMBL" id="FNON01000008">
    <property type="protein sequence ID" value="SDY97524.1"/>
    <property type="molecule type" value="Genomic_DNA"/>
</dbReference>
<dbReference type="RefSeq" id="WP_091295326.1">
    <property type="nucleotide sequence ID" value="NZ_FNON01000008.1"/>
</dbReference>
<accession>A0A1H3P8L8</accession>
<proteinExistence type="predicted"/>
<dbReference type="OrthoDB" id="3417006at2"/>
<keyword evidence="2" id="KW-1185">Reference proteome</keyword>
<gene>
    <name evidence="1" type="ORF">SAMN05421504_10880</name>
</gene>
<protein>
    <submittedName>
        <fullName evidence="1">Uncharacterized protein</fullName>
    </submittedName>
</protein>
<dbReference type="AlphaFoldDB" id="A0A1H3P8L8"/>
<sequence>MTRLRPGVRATAVRDGVHVRGWSGSFTVAGASAVPRLWQRLEDALRLGDPDALLAQAGPGARRVLTTLLDTLAEHGMLVSEEDTDDWFGAIAPHPGVAARTARGLTVTVRAPENDLLATAVCRSLSRFGIATARVPGPRGPVLLSTSDHAVAVGEGGGTAFVSEPGPPGRARADGRALTARLGLKRAEPAADPLISLVAGTAVQRLLAAATGLPDPASYGDDPRLLPGCAAVLIATANGAEYHPWQPRTQPTTLTEALRLVEALGDNKIGCLPESVPEALPQLPVALARCGDVLGSAVRTDLARIEAACAAAEHLLGVDTVGVNREHAEGRALRKAAAKLQGVVTIEATQEDAMRFVSLAATGRAQARLAGFDPRHLPVPSGALSTLDGVDVPWLKEIADREAQLRHNLDRLVGPQQFLTLGDIA</sequence>
<dbReference type="STRING" id="589385.SAMN05421504_10880"/>
<reference evidence="1 2" key="1">
    <citation type="submission" date="2016-10" db="EMBL/GenBank/DDBJ databases">
        <authorList>
            <person name="de Groot N.N."/>
        </authorList>
    </citation>
    <scope>NUCLEOTIDE SEQUENCE [LARGE SCALE GENOMIC DNA]</scope>
    <source>
        <strain evidence="1 2">CPCC 202699</strain>
    </source>
</reference>
<evidence type="ECO:0000313" key="1">
    <source>
        <dbReference type="EMBL" id="SDY97524.1"/>
    </source>
</evidence>
<dbReference type="Proteomes" id="UP000199515">
    <property type="component" value="Unassembled WGS sequence"/>
</dbReference>
<name>A0A1H3P8L8_9PSEU</name>
<evidence type="ECO:0000313" key="2">
    <source>
        <dbReference type="Proteomes" id="UP000199515"/>
    </source>
</evidence>
<organism evidence="1 2">
    <name type="scientific">Amycolatopsis xylanica</name>
    <dbReference type="NCBI Taxonomy" id="589385"/>
    <lineage>
        <taxon>Bacteria</taxon>
        <taxon>Bacillati</taxon>
        <taxon>Actinomycetota</taxon>
        <taxon>Actinomycetes</taxon>
        <taxon>Pseudonocardiales</taxon>
        <taxon>Pseudonocardiaceae</taxon>
        <taxon>Amycolatopsis</taxon>
    </lineage>
</organism>